<name>A0ABT7KMM8_9HYPH</name>
<sequence length="93" mass="10112">MLDPHVRDTFAVIETPCGVVQKSTAVTSSLLVRFGPAGICSHSFAVEIIEAICRHSGLFKADQQPAEADSDKKRKKPAEIQHTPANLPNRSLM</sequence>
<dbReference type="Proteomes" id="UP001172630">
    <property type="component" value="Unassembled WGS sequence"/>
</dbReference>
<dbReference type="EMBL" id="JARFYN010000050">
    <property type="protein sequence ID" value="MDL2409397.1"/>
    <property type="molecule type" value="Genomic_DNA"/>
</dbReference>
<keyword evidence="3" id="KW-1185">Reference proteome</keyword>
<evidence type="ECO:0000313" key="2">
    <source>
        <dbReference type="EMBL" id="MDL2409397.1"/>
    </source>
</evidence>
<gene>
    <name evidence="2" type="ORF">PY650_27945</name>
</gene>
<organism evidence="2 3">
    <name type="scientific">Rhizobium calliandrae</name>
    <dbReference type="NCBI Taxonomy" id="1312182"/>
    <lineage>
        <taxon>Bacteria</taxon>
        <taxon>Pseudomonadati</taxon>
        <taxon>Pseudomonadota</taxon>
        <taxon>Alphaproteobacteria</taxon>
        <taxon>Hyphomicrobiales</taxon>
        <taxon>Rhizobiaceae</taxon>
        <taxon>Rhizobium/Agrobacterium group</taxon>
        <taxon>Rhizobium</taxon>
    </lineage>
</organism>
<dbReference type="RefSeq" id="WP_285882929.1">
    <property type="nucleotide sequence ID" value="NZ_JARFYN010000050.1"/>
</dbReference>
<evidence type="ECO:0000313" key="3">
    <source>
        <dbReference type="Proteomes" id="UP001172630"/>
    </source>
</evidence>
<comment type="caution">
    <text evidence="2">The sequence shown here is derived from an EMBL/GenBank/DDBJ whole genome shotgun (WGS) entry which is preliminary data.</text>
</comment>
<accession>A0ABT7KMM8</accession>
<proteinExistence type="predicted"/>
<feature type="compositionally biased region" description="Polar residues" evidence="1">
    <location>
        <begin position="83"/>
        <end position="93"/>
    </location>
</feature>
<evidence type="ECO:0000256" key="1">
    <source>
        <dbReference type="SAM" id="MobiDB-lite"/>
    </source>
</evidence>
<reference evidence="2" key="1">
    <citation type="submission" date="2023-06" db="EMBL/GenBank/DDBJ databases">
        <title>Phylogenetic Diversity of Rhizobium strains.</title>
        <authorList>
            <person name="Moura F.T."/>
            <person name="Helene L.C.F."/>
            <person name="Hungria M."/>
        </authorList>
    </citation>
    <scope>NUCLEOTIDE SEQUENCE</scope>
    <source>
        <strain evidence="2">CCGE524</strain>
    </source>
</reference>
<feature type="region of interest" description="Disordered" evidence="1">
    <location>
        <begin position="63"/>
        <end position="93"/>
    </location>
</feature>
<protein>
    <submittedName>
        <fullName evidence="2">Uncharacterized protein</fullName>
    </submittedName>
</protein>